<dbReference type="GO" id="GO:0009252">
    <property type="term" value="P:peptidoglycan biosynthetic process"/>
    <property type="evidence" value="ECO:0007669"/>
    <property type="project" value="UniProtKB-UniRule"/>
</dbReference>
<evidence type="ECO:0000256" key="8">
    <source>
        <dbReference type="SAM" id="MobiDB-lite"/>
    </source>
</evidence>
<dbReference type="GO" id="GO:0071555">
    <property type="term" value="P:cell wall organization"/>
    <property type="evidence" value="ECO:0007669"/>
    <property type="project" value="UniProtKB-KW"/>
</dbReference>
<dbReference type="CDD" id="cd08010">
    <property type="entry name" value="MltG_like"/>
    <property type="match status" value="1"/>
</dbReference>
<dbReference type="InterPro" id="IPR003770">
    <property type="entry name" value="MLTG-like"/>
</dbReference>
<protein>
    <recommendedName>
        <fullName evidence="7">Endolytic murein transglycosylase</fullName>
        <ecNumber evidence="7">4.2.2.29</ecNumber>
    </recommendedName>
    <alternativeName>
        <fullName evidence="7">Peptidoglycan lytic transglycosylase</fullName>
    </alternativeName>
    <alternativeName>
        <fullName evidence="7">Peptidoglycan polymerization terminase</fullName>
    </alternativeName>
</protein>
<keyword evidence="10" id="KW-1185">Reference proteome</keyword>
<keyword evidence="1 7" id="KW-1003">Cell membrane</keyword>
<comment type="function">
    <text evidence="7">Functions as a peptidoglycan terminase that cleaves nascent peptidoglycan strands endolytically to terminate their elongation.</text>
</comment>
<name>A0A4Q5N752_9MICO</name>
<evidence type="ECO:0000256" key="6">
    <source>
        <dbReference type="ARBA" id="ARBA00023316"/>
    </source>
</evidence>
<evidence type="ECO:0000256" key="3">
    <source>
        <dbReference type="ARBA" id="ARBA00022989"/>
    </source>
</evidence>
<evidence type="ECO:0000256" key="4">
    <source>
        <dbReference type="ARBA" id="ARBA00023136"/>
    </source>
</evidence>
<dbReference type="NCBIfam" id="TIGR00247">
    <property type="entry name" value="endolytic transglycosylase MltG"/>
    <property type="match status" value="1"/>
</dbReference>
<comment type="similarity">
    <text evidence="7">Belongs to the transglycosylase MltG family.</text>
</comment>
<dbReference type="Pfam" id="PF02618">
    <property type="entry name" value="YceG"/>
    <property type="match status" value="1"/>
</dbReference>
<dbReference type="PANTHER" id="PTHR30518:SF2">
    <property type="entry name" value="ENDOLYTIC MUREIN TRANSGLYCOSYLASE"/>
    <property type="match status" value="1"/>
</dbReference>
<feature type="site" description="Important for catalytic activity" evidence="7">
    <location>
        <position position="273"/>
    </location>
</feature>
<dbReference type="AlphaFoldDB" id="A0A4Q5N752"/>
<reference evidence="9 10" key="1">
    <citation type="submission" date="2019-01" db="EMBL/GenBank/DDBJ databases">
        <title>Novel species of Cellulomonas.</title>
        <authorList>
            <person name="Liu Q."/>
            <person name="Xin Y.-H."/>
        </authorList>
    </citation>
    <scope>NUCLEOTIDE SEQUENCE [LARGE SCALE GENOMIC DNA]</scope>
    <source>
        <strain evidence="9 10">HLT2-17</strain>
    </source>
</reference>
<dbReference type="EC" id="4.2.2.29" evidence="7"/>
<dbReference type="Gene3D" id="3.30.1490.480">
    <property type="entry name" value="Endolytic murein transglycosylase"/>
    <property type="match status" value="1"/>
</dbReference>
<keyword evidence="4 7" id="KW-0472">Membrane</keyword>
<dbReference type="EMBL" id="SDWW01000002">
    <property type="protein sequence ID" value="RYV52907.1"/>
    <property type="molecule type" value="Genomic_DNA"/>
</dbReference>
<evidence type="ECO:0000313" key="10">
    <source>
        <dbReference type="Proteomes" id="UP000293764"/>
    </source>
</evidence>
<dbReference type="PANTHER" id="PTHR30518">
    <property type="entry name" value="ENDOLYTIC MUREIN TRANSGLYCOSYLASE"/>
    <property type="match status" value="1"/>
</dbReference>
<dbReference type="OrthoDB" id="9814591at2"/>
<evidence type="ECO:0000256" key="5">
    <source>
        <dbReference type="ARBA" id="ARBA00023239"/>
    </source>
</evidence>
<evidence type="ECO:0000256" key="7">
    <source>
        <dbReference type="HAMAP-Rule" id="MF_02065"/>
    </source>
</evidence>
<gene>
    <name evidence="7 9" type="primary">mltG</name>
    <name evidence="9" type="ORF">EUA98_01310</name>
</gene>
<comment type="catalytic activity">
    <reaction evidence="7">
        <text>a peptidoglycan chain = a peptidoglycan chain with N-acetyl-1,6-anhydromuramyl-[peptide] at the reducing end + a peptidoglycan chain with N-acetylglucosamine at the non-reducing end.</text>
        <dbReference type="EC" id="4.2.2.29"/>
    </reaction>
</comment>
<comment type="caution">
    <text evidence="9">The sequence shown here is derived from an EMBL/GenBank/DDBJ whole genome shotgun (WGS) entry which is preliminary data.</text>
</comment>
<evidence type="ECO:0000313" key="9">
    <source>
        <dbReference type="EMBL" id="RYV52907.1"/>
    </source>
</evidence>
<feature type="transmembrane region" description="Helical" evidence="7">
    <location>
        <begin position="57"/>
        <end position="81"/>
    </location>
</feature>
<feature type="region of interest" description="Disordered" evidence="8">
    <location>
        <begin position="21"/>
        <end position="49"/>
    </location>
</feature>
<dbReference type="GO" id="GO:0008932">
    <property type="term" value="F:lytic endotransglycosylase activity"/>
    <property type="evidence" value="ECO:0007669"/>
    <property type="project" value="UniProtKB-UniRule"/>
</dbReference>
<dbReference type="HAMAP" id="MF_02065">
    <property type="entry name" value="MltG"/>
    <property type="match status" value="1"/>
</dbReference>
<accession>A0A4Q5N752</accession>
<organism evidence="9 10">
    <name type="scientific">Pengzhenrongella frigida</name>
    <dbReference type="NCBI Taxonomy" id="1259133"/>
    <lineage>
        <taxon>Bacteria</taxon>
        <taxon>Bacillati</taxon>
        <taxon>Actinomycetota</taxon>
        <taxon>Actinomycetes</taxon>
        <taxon>Micrococcales</taxon>
        <taxon>Pengzhenrongella</taxon>
    </lineage>
</organism>
<keyword evidence="2 7" id="KW-0812">Transmembrane</keyword>
<keyword evidence="5 7" id="KW-0456">Lyase</keyword>
<feature type="compositionally biased region" description="Basic residues" evidence="8">
    <location>
        <begin position="37"/>
        <end position="49"/>
    </location>
</feature>
<dbReference type="GO" id="GO:0005886">
    <property type="term" value="C:plasma membrane"/>
    <property type="evidence" value="ECO:0007669"/>
    <property type="project" value="UniProtKB-SubCell"/>
</dbReference>
<evidence type="ECO:0000256" key="1">
    <source>
        <dbReference type="ARBA" id="ARBA00022475"/>
    </source>
</evidence>
<keyword evidence="6 7" id="KW-0961">Cell wall biogenesis/degradation</keyword>
<proteinExistence type="inferred from homology"/>
<evidence type="ECO:0000256" key="2">
    <source>
        <dbReference type="ARBA" id="ARBA00022692"/>
    </source>
</evidence>
<comment type="subcellular location">
    <subcellularLocation>
        <location evidence="7">Cell membrane</location>
        <topology evidence="7">Single-pass membrane protein</topology>
    </subcellularLocation>
</comment>
<dbReference type="Proteomes" id="UP000293764">
    <property type="component" value="Unassembled WGS sequence"/>
</dbReference>
<keyword evidence="3 7" id="KW-1133">Transmembrane helix</keyword>
<sequence length="395" mass="41340">MQWPAVQVGGRTAVGEIFAAEESAGESHDAAPAQPSRSRRRTAGKAAKRRRRRRSTVLIVIAALLLAGGAYVVVDFLAPLFSGDSTEEIADYPGPGHGSVQVVVNPGDTGTAIGATLAEAGVVATQKAFSDAYRVNVDAPSIQPGSYDLLLEMSGADAVVALLDPARRVSYKVTVPEGLTADQIYERVSAITTIPVADLAAAAADPAIGLPAEAGGNIEGWLFPATYSFEPGSTATSVLTQMIAQTVAVFDTAGVPVEQRQAVLIKASLVEREGRSAEDRAKIAQAIENRLGREMKLDIDASLAYGLGKPGTGLTNADKESDSPFNLYRVTGLPPTPIASPGEESITAVLNPTPGDWLFWVAINLDTGETLFANNLADHDENVAKLRAWQAANPG</sequence>